<dbReference type="Proteomes" id="UP000198863">
    <property type="component" value="Unassembled WGS sequence"/>
</dbReference>
<protein>
    <submittedName>
        <fullName evidence="1">Uncharacterized protein</fullName>
    </submittedName>
</protein>
<gene>
    <name evidence="1" type="ORF">SAMN05660324_1203</name>
</gene>
<accession>A0A1G7PSM3</accession>
<dbReference type="OrthoDB" id="157052at2"/>
<reference evidence="2" key="1">
    <citation type="submission" date="2016-10" db="EMBL/GenBank/DDBJ databases">
        <authorList>
            <person name="Varghese N."/>
            <person name="Submissions S."/>
        </authorList>
    </citation>
    <scope>NUCLEOTIDE SEQUENCE [LARGE SCALE GENOMIC DNA]</scope>
    <source>
        <strain evidence="2">DSM 44526</strain>
    </source>
</reference>
<dbReference type="InterPro" id="IPR054058">
    <property type="entry name" value="HTH_67"/>
</dbReference>
<name>A0A1G7PSM3_9ACTN</name>
<dbReference type="AlphaFoldDB" id="A0A1G7PSM3"/>
<dbReference type="RefSeq" id="WP_091060022.1">
    <property type="nucleotide sequence ID" value="NZ_FNCF01000002.1"/>
</dbReference>
<dbReference type="Pfam" id="PF21863">
    <property type="entry name" value="HTH_67"/>
    <property type="match status" value="1"/>
</dbReference>
<dbReference type="NCBIfam" id="NF047719">
    <property type="entry name" value="SCO6745_fam_HTH"/>
    <property type="match status" value="1"/>
</dbReference>
<proteinExistence type="predicted"/>
<sequence length="304" mass="32461">MDYDELSAAFLAEPSAGRPAPRIPTGAARSLRDAAEPLATIGFWGKPAYAAMEALGLEFLTGYVWGRTAPMGEPTPPVVVAAFGVFEPGLIASLYDQARGIASREDVLAAREKGAVDSLHEVLGDVPTGEVETAVAQLRRATDVAVADVTGRPLVAGLASLEWPTDPWGQLWHALNILREYRGDTHQAANVAAGLSGVQMNLVTEYWIGWEPRAYAGTRAWAPEVMDAADADLRERGWLADGELTGTGRAERDRIEQVTDEAMTRVLAPISDDIEALTAQLDGWSNRIVAAGAAPSDPYKRVSG</sequence>
<dbReference type="EMBL" id="FNCF01000002">
    <property type="protein sequence ID" value="SDF89317.1"/>
    <property type="molecule type" value="Genomic_DNA"/>
</dbReference>
<organism evidence="1 2">
    <name type="scientific">Klenkia brasiliensis</name>
    <dbReference type="NCBI Taxonomy" id="333142"/>
    <lineage>
        <taxon>Bacteria</taxon>
        <taxon>Bacillati</taxon>
        <taxon>Actinomycetota</taxon>
        <taxon>Actinomycetes</taxon>
        <taxon>Geodermatophilales</taxon>
        <taxon>Geodermatophilaceae</taxon>
        <taxon>Klenkia</taxon>
    </lineage>
</organism>
<evidence type="ECO:0000313" key="2">
    <source>
        <dbReference type="Proteomes" id="UP000198863"/>
    </source>
</evidence>
<keyword evidence="2" id="KW-1185">Reference proteome</keyword>
<evidence type="ECO:0000313" key="1">
    <source>
        <dbReference type="EMBL" id="SDF89317.1"/>
    </source>
</evidence>